<gene>
    <name evidence="10" type="ORF">MAR_025824</name>
</gene>
<feature type="domain" description="C2H2-type" evidence="9">
    <location>
        <begin position="281"/>
        <end position="310"/>
    </location>
</feature>
<evidence type="ECO:0000256" key="4">
    <source>
        <dbReference type="ARBA" id="ARBA00022771"/>
    </source>
</evidence>
<proteinExistence type="predicted"/>
<protein>
    <submittedName>
        <fullName evidence="10">ZB16A-like protein</fullName>
    </submittedName>
</protein>
<evidence type="ECO:0000256" key="2">
    <source>
        <dbReference type="ARBA" id="ARBA00022723"/>
    </source>
</evidence>
<feature type="non-terminal residue" evidence="10">
    <location>
        <position position="1"/>
    </location>
</feature>
<keyword evidence="3" id="KW-0677">Repeat</keyword>
<dbReference type="PANTHER" id="PTHR24394:SF29">
    <property type="entry name" value="MYONEURIN"/>
    <property type="match status" value="1"/>
</dbReference>
<keyword evidence="4 7" id="KW-0863">Zinc-finger</keyword>
<dbReference type="SUPFAM" id="SSF57667">
    <property type="entry name" value="beta-beta-alpha zinc fingers"/>
    <property type="match status" value="2"/>
</dbReference>
<keyword evidence="11" id="KW-1185">Reference proteome</keyword>
<feature type="domain" description="C2H2-type" evidence="9">
    <location>
        <begin position="316"/>
        <end position="344"/>
    </location>
</feature>
<feature type="domain" description="C2H2-type" evidence="9">
    <location>
        <begin position="424"/>
        <end position="451"/>
    </location>
</feature>
<dbReference type="PANTHER" id="PTHR24394">
    <property type="entry name" value="ZINC FINGER PROTEIN"/>
    <property type="match status" value="1"/>
</dbReference>
<dbReference type="EMBL" id="CP111019">
    <property type="protein sequence ID" value="WAR11644.1"/>
    <property type="molecule type" value="Genomic_DNA"/>
</dbReference>
<reference evidence="10" key="1">
    <citation type="submission" date="2022-11" db="EMBL/GenBank/DDBJ databases">
        <title>Centuries of genome instability and evolution in soft-shell clam transmissible cancer (bioRxiv).</title>
        <authorList>
            <person name="Hart S.F.M."/>
            <person name="Yonemitsu M.A."/>
            <person name="Giersch R.M."/>
            <person name="Beal B.F."/>
            <person name="Arriagada G."/>
            <person name="Davis B.W."/>
            <person name="Ostrander E.A."/>
            <person name="Goff S.P."/>
            <person name="Metzger M.J."/>
        </authorList>
    </citation>
    <scope>NUCLEOTIDE SEQUENCE</scope>
    <source>
        <strain evidence="10">MELC-2E11</strain>
        <tissue evidence="10">Siphon/mantle</tissue>
    </source>
</reference>
<evidence type="ECO:0000256" key="5">
    <source>
        <dbReference type="ARBA" id="ARBA00022833"/>
    </source>
</evidence>
<evidence type="ECO:0000256" key="8">
    <source>
        <dbReference type="SAM" id="MobiDB-lite"/>
    </source>
</evidence>
<accession>A0ABY7ETA9</accession>
<dbReference type="Gene3D" id="3.30.160.60">
    <property type="entry name" value="Classic Zinc Finger"/>
    <property type="match status" value="3"/>
</dbReference>
<dbReference type="InterPro" id="IPR013087">
    <property type="entry name" value="Znf_C2H2_type"/>
</dbReference>
<dbReference type="PROSITE" id="PS50157">
    <property type="entry name" value="ZINC_FINGER_C2H2_2"/>
    <property type="match status" value="5"/>
</dbReference>
<feature type="compositionally biased region" description="Basic and acidic residues" evidence="8">
    <location>
        <begin position="202"/>
        <end position="217"/>
    </location>
</feature>
<dbReference type="SMART" id="SM00355">
    <property type="entry name" value="ZnF_C2H2"/>
    <property type="match status" value="7"/>
</dbReference>
<feature type="domain" description="C2H2-type" evidence="9">
    <location>
        <begin position="346"/>
        <end position="373"/>
    </location>
</feature>
<evidence type="ECO:0000256" key="7">
    <source>
        <dbReference type="PROSITE-ProRule" id="PRU00042"/>
    </source>
</evidence>
<name>A0ABY7ETA9_MYAAR</name>
<keyword evidence="5" id="KW-0862">Zinc</keyword>
<dbReference type="Proteomes" id="UP001164746">
    <property type="component" value="Chromosome 8"/>
</dbReference>
<evidence type="ECO:0000313" key="11">
    <source>
        <dbReference type="Proteomes" id="UP001164746"/>
    </source>
</evidence>
<evidence type="ECO:0000256" key="1">
    <source>
        <dbReference type="ARBA" id="ARBA00004123"/>
    </source>
</evidence>
<feature type="non-terminal residue" evidence="10">
    <location>
        <position position="674"/>
    </location>
</feature>
<comment type="subcellular location">
    <subcellularLocation>
        <location evidence="1">Nucleus</location>
    </subcellularLocation>
</comment>
<feature type="region of interest" description="Disordered" evidence="8">
    <location>
        <begin position="1"/>
        <end position="30"/>
    </location>
</feature>
<evidence type="ECO:0000256" key="6">
    <source>
        <dbReference type="ARBA" id="ARBA00023242"/>
    </source>
</evidence>
<feature type="compositionally biased region" description="Polar residues" evidence="8">
    <location>
        <begin position="12"/>
        <end position="30"/>
    </location>
</feature>
<keyword evidence="6" id="KW-0539">Nucleus</keyword>
<evidence type="ECO:0000256" key="3">
    <source>
        <dbReference type="ARBA" id="ARBA00022737"/>
    </source>
</evidence>
<dbReference type="Pfam" id="PF00096">
    <property type="entry name" value="zf-C2H2"/>
    <property type="match status" value="1"/>
</dbReference>
<feature type="domain" description="C2H2-type" evidence="9">
    <location>
        <begin position="374"/>
        <end position="410"/>
    </location>
</feature>
<dbReference type="PROSITE" id="PS00028">
    <property type="entry name" value="ZINC_FINGER_C2H2_1"/>
    <property type="match status" value="5"/>
</dbReference>
<evidence type="ECO:0000313" key="10">
    <source>
        <dbReference type="EMBL" id="WAR11644.1"/>
    </source>
</evidence>
<dbReference type="InterPro" id="IPR036236">
    <property type="entry name" value="Znf_C2H2_sf"/>
</dbReference>
<evidence type="ECO:0000259" key="9">
    <source>
        <dbReference type="PROSITE" id="PS50157"/>
    </source>
</evidence>
<sequence>TNPPDTEKVPTSLAQSHGGTSDASAESVSTVQVALGPTEQLNTVNQETSGDMAILGQLENGQILLRNSQSTSTNSNELVQVLVENVAEEVDSSRSQGFVSESGESYIIGREDGMSFDPKTYSEMKETNIENFAGEDDDDASTKELYLCGTCSEGFPSIQDCKAHMIEVHDVSEFQTGQTGFTRKVDAGTQMEPKKRGRKKKVEAERMKQEKLDKEADHEDEDDEVSLHLSDSDEDWTSNISSYSTRSRRNRRPPQALRQDYYLGRRKNKEERRPTPVDVGIKCNSRGCGLKFATTELMEKHLEFHIDDATSGPNIFKCTSCEETFPIWKALKIHAWKSHTMDLGLLKCPHCDFRTENHSKLKIHMAIHGSDRPYVCGQCGKAFKQLSQLKNHDLKCMKIHRDTVHSGRKPFKCRFCDHACSRKAICTMCAYVCSDHNSLRRHKMRHSGLKPYQCPHCPYSCIQAISLKVHVKNKHPDTDTLTLVEGRLVSQTVKTKKGQRRPLMKPVRTIYSGLNSPAQQNIMCLVQQPNMSTQHIIEVPVSSGSGQEQMAHLQIELGDNTVREDLNKIANFEALSDTQSDTATANLIYSALSAISLQSNNQFGIGLDPEDLVSKVESGDIQTSIETNSNKDGVTTHTITFQLPDGGELLGGVTLQESSEEKDAVTMIEVENAG</sequence>
<keyword evidence="2" id="KW-0479">Metal-binding</keyword>
<feature type="region of interest" description="Disordered" evidence="8">
    <location>
        <begin position="179"/>
        <end position="277"/>
    </location>
</feature>
<organism evidence="10 11">
    <name type="scientific">Mya arenaria</name>
    <name type="common">Soft-shell clam</name>
    <dbReference type="NCBI Taxonomy" id="6604"/>
    <lineage>
        <taxon>Eukaryota</taxon>
        <taxon>Metazoa</taxon>
        <taxon>Spiralia</taxon>
        <taxon>Lophotrochozoa</taxon>
        <taxon>Mollusca</taxon>
        <taxon>Bivalvia</taxon>
        <taxon>Autobranchia</taxon>
        <taxon>Heteroconchia</taxon>
        <taxon>Euheterodonta</taxon>
        <taxon>Imparidentia</taxon>
        <taxon>Neoheterodontei</taxon>
        <taxon>Myida</taxon>
        <taxon>Myoidea</taxon>
        <taxon>Myidae</taxon>
        <taxon>Mya</taxon>
    </lineage>
</organism>